<feature type="region of interest" description="Disordered" evidence="1">
    <location>
        <begin position="465"/>
        <end position="496"/>
    </location>
</feature>
<sequence>MPDFRGGGSTGTGASGVPLDLRPRVDIPSAAALDLTNVSSGYLGVTGTTTITSIVIPEGVERTLFFVGAAPLTHSASLQLPGGVDLTPVAGRTVLKVIGEAGGVARVTAQNAGGGGGGGTIPSGTEAAPGLPFAAETATGIYRPAANEFAVAINGVRKLLLRNTQHGLDLFRAGGTGIALDATGTNVNRIRSRNGPSSANSAPLELEASAVTLVGGALNTAAGVTLGAGPTVDLNAMLTNVGVYNSTAAITSMPLGDGRVRIVRFASAAVLTNGASLVLPTGANITTAVGDWAIFVGAGGGVTQCAFYQRASGAALAGGGGGGTPVIRSQHFTSGGSFVVPTGVTRVYLQVQASGGGGGAGQIDGGSGPGIGGHGGGGAYTEGERTVVPGETLTITLPAGGAAGAAPTGSGGSPSAATVVGSTSGTLASCGGGAGGAGGAAPSTGASGAGGTVVTSAGIAFDGESGAASAATQTSPQPRGFSGSGRRAGRGGAGGVGTGVVSTAGAVGNTGFVTIQWVQP</sequence>
<dbReference type="EMBL" id="LR796385">
    <property type="protein sequence ID" value="CAB4141018.1"/>
    <property type="molecule type" value="Genomic_DNA"/>
</dbReference>
<evidence type="ECO:0000256" key="1">
    <source>
        <dbReference type="SAM" id="MobiDB-lite"/>
    </source>
</evidence>
<feature type="compositionally biased region" description="Gly residues" evidence="1">
    <location>
        <begin position="1"/>
        <end position="14"/>
    </location>
</feature>
<reference evidence="2" key="1">
    <citation type="submission" date="2020-04" db="EMBL/GenBank/DDBJ databases">
        <authorList>
            <person name="Chiriac C."/>
            <person name="Salcher M."/>
            <person name="Ghai R."/>
            <person name="Kavagutti S V."/>
        </authorList>
    </citation>
    <scope>NUCLEOTIDE SEQUENCE</scope>
</reference>
<proteinExistence type="predicted"/>
<name>A0A6J5M2Z3_9CAUD</name>
<protein>
    <submittedName>
        <fullName evidence="2">Uncharacterized protein</fullName>
    </submittedName>
</protein>
<feature type="region of interest" description="Disordered" evidence="1">
    <location>
        <begin position="402"/>
        <end position="421"/>
    </location>
</feature>
<feature type="region of interest" description="Disordered" evidence="1">
    <location>
        <begin position="1"/>
        <end position="20"/>
    </location>
</feature>
<gene>
    <name evidence="2" type="ORF">UFOVP411_15</name>
</gene>
<accession>A0A6J5M2Z3</accession>
<feature type="compositionally biased region" description="Low complexity" evidence="1">
    <location>
        <begin position="404"/>
        <end position="421"/>
    </location>
</feature>
<organism evidence="2">
    <name type="scientific">uncultured Caudovirales phage</name>
    <dbReference type="NCBI Taxonomy" id="2100421"/>
    <lineage>
        <taxon>Viruses</taxon>
        <taxon>Duplodnaviria</taxon>
        <taxon>Heunggongvirae</taxon>
        <taxon>Uroviricota</taxon>
        <taxon>Caudoviricetes</taxon>
        <taxon>Peduoviridae</taxon>
        <taxon>Maltschvirus</taxon>
        <taxon>Maltschvirus maltsch</taxon>
    </lineage>
</organism>
<evidence type="ECO:0000313" key="2">
    <source>
        <dbReference type="EMBL" id="CAB4141018.1"/>
    </source>
</evidence>
<feature type="region of interest" description="Disordered" evidence="1">
    <location>
        <begin position="359"/>
        <end position="383"/>
    </location>
</feature>
<feature type="compositionally biased region" description="Gly residues" evidence="1">
    <location>
        <begin position="359"/>
        <end position="380"/>
    </location>
</feature>